<dbReference type="Gene3D" id="1.10.10.10">
    <property type="entry name" value="Winged helix-like DNA-binding domain superfamily/Winged helix DNA-binding domain"/>
    <property type="match status" value="1"/>
</dbReference>
<reference evidence="5 6" key="1">
    <citation type="submission" date="2015-01" db="EMBL/GenBank/DDBJ databases">
        <title>Genome sequence of Jeotgalibacillus alimentarius.</title>
        <authorList>
            <person name="Goh K.M."/>
            <person name="Chan K.-G."/>
            <person name="Yaakop A.S."/>
            <person name="Ee R."/>
            <person name="Gan H.M."/>
            <person name="Chan C.S."/>
        </authorList>
    </citation>
    <scope>NUCLEOTIDE SEQUENCE [LARGE SCALE GENOMIC DNA]</scope>
    <source>
        <strain evidence="5 6">YKJ-13</strain>
    </source>
</reference>
<evidence type="ECO:0000256" key="1">
    <source>
        <dbReference type="ARBA" id="ARBA00023015"/>
    </source>
</evidence>
<dbReference type="STRING" id="135826.KP77_11920"/>
<dbReference type="InterPro" id="IPR036388">
    <property type="entry name" value="WH-like_DNA-bd_sf"/>
</dbReference>
<dbReference type="InterPro" id="IPR039422">
    <property type="entry name" value="MarR/SlyA-like"/>
</dbReference>
<dbReference type="GO" id="GO:0003677">
    <property type="term" value="F:DNA binding"/>
    <property type="evidence" value="ECO:0007669"/>
    <property type="project" value="UniProtKB-KW"/>
</dbReference>
<dbReference type="InterPro" id="IPR036390">
    <property type="entry name" value="WH_DNA-bd_sf"/>
</dbReference>
<dbReference type="GO" id="GO:0006950">
    <property type="term" value="P:response to stress"/>
    <property type="evidence" value="ECO:0007669"/>
    <property type="project" value="TreeGrafter"/>
</dbReference>
<dbReference type="Pfam" id="PF01047">
    <property type="entry name" value="MarR"/>
    <property type="match status" value="1"/>
</dbReference>
<dbReference type="AlphaFoldDB" id="A0A0C2RN46"/>
<dbReference type="InterPro" id="IPR000835">
    <property type="entry name" value="HTH_MarR-typ"/>
</dbReference>
<dbReference type="RefSeq" id="WP_041121760.1">
    <property type="nucleotide sequence ID" value="NZ_JXRQ01000015.1"/>
</dbReference>
<dbReference type="PANTHER" id="PTHR33164:SF64">
    <property type="entry name" value="TRANSCRIPTIONAL REGULATOR SLYA"/>
    <property type="match status" value="1"/>
</dbReference>
<proteinExistence type="predicted"/>
<dbReference type="Proteomes" id="UP000031950">
    <property type="component" value="Unassembled WGS sequence"/>
</dbReference>
<dbReference type="SMART" id="SM00347">
    <property type="entry name" value="HTH_MARR"/>
    <property type="match status" value="1"/>
</dbReference>
<keyword evidence="1" id="KW-0805">Transcription regulation</keyword>
<evidence type="ECO:0000313" key="5">
    <source>
        <dbReference type="EMBL" id="KIL51680.1"/>
    </source>
</evidence>
<dbReference type="EMBL" id="JXRQ01000015">
    <property type="protein sequence ID" value="KIL51680.1"/>
    <property type="molecule type" value="Genomic_DNA"/>
</dbReference>
<evidence type="ECO:0000256" key="3">
    <source>
        <dbReference type="ARBA" id="ARBA00023163"/>
    </source>
</evidence>
<evidence type="ECO:0000313" key="6">
    <source>
        <dbReference type="Proteomes" id="UP000031950"/>
    </source>
</evidence>
<evidence type="ECO:0000259" key="4">
    <source>
        <dbReference type="PROSITE" id="PS50995"/>
    </source>
</evidence>
<dbReference type="GO" id="GO:0003700">
    <property type="term" value="F:DNA-binding transcription factor activity"/>
    <property type="evidence" value="ECO:0007669"/>
    <property type="project" value="InterPro"/>
</dbReference>
<comment type="caution">
    <text evidence="5">The sequence shown here is derived from an EMBL/GenBank/DDBJ whole genome shotgun (WGS) entry which is preliminary data.</text>
</comment>
<dbReference type="PATRIC" id="fig|135826.4.peg.1188"/>
<accession>A0A0C2RN46</accession>
<name>A0A0C2RN46_9BACL</name>
<sequence>MYKEKDEHIGIYTSHTIKAIIRFLTTELKQFDITPEQWIVLKRLAANDGITQKELAVLADKDRPSITRILDILEQKELARKEKHHTDRRSFSVFITPRGIELKNQLLPFLEDVYEDRILKAITDEELEVYRRVLEKMNRNIEGV</sequence>
<keyword evidence="2" id="KW-0238">DNA-binding</keyword>
<keyword evidence="6" id="KW-1185">Reference proteome</keyword>
<keyword evidence="3" id="KW-0804">Transcription</keyword>
<dbReference type="OrthoDB" id="6400170at2"/>
<organism evidence="5 6">
    <name type="scientific">Jeotgalibacillus alimentarius</name>
    <dbReference type="NCBI Taxonomy" id="135826"/>
    <lineage>
        <taxon>Bacteria</taxon>
        <taxon>Bacillati</taxon>
        <taxon>Bacillota</taxon>
        <taxon>Bacilli</taxon>
        <taxon>Bacillales</taxon>
        <taxon>Caryophanaceae</taxon>
        <taxon>Jeotgalibacillus</taxon>
    </lineage>
</organism>
<feature type="domain" description="HTH marR-type" evidence="4">
    <location>
        <begin position="1"/>
        <end position="139"/>
    </location>
</feature>
<dbReference type="PROSITE" id="PS50995">
    <property type="entry name" value="HTH_MARR_2"/>
    <property type="match status" value="1"/>
</dbReference>
<evidence type="ECO:0000256" key="2">
    <source>
        <dbReference type="ARBA" id="ARBA00023125"/>
    </source>
</evidence>
<gene>
    <name evidence="5" type="ORF">KP77_11920</name>
</gene>
<dbReference type="PRINTS" id="PR00598">
    <property type="entry name" value="HTHMARR"/>
</dbReference>
<dbReference type="PANTHER" id="PTHR33164">
    <property type="entry name" value="TRANSCRIPTIONAL REGULATOR, MARR FAMILY"/>
    <property type="match status" value="1"/>
</dbReference>
<protein>
    <submittedName>
        <fullName evidence="5">Transcriptional regulator</fullName>
    </submittedName>
</protein>
<dbReference type="SUPFAM" id="SSF46785">
    <property type="entry name" value="Winged helix' DNA-binding domain"/>
    <property type="match status" value="1"/>
</dbReference>